<evidence type="ECO:0000256" key="1">
    <source>
        <dbReference type="SAM" id="MobiDB-lite"/>
    </source>
</evidence>
<organism evidence="2 3">
    <name type="scientific">Blattamonas nauphoetae</name>
    <dbReference type="NCBI Taxonomy" id="2049346"/>
    <lineage>
        <taxon>Eukaryota</taxon>
        <taxon>Metamonada</taxon>
        <taxon>Preaxostyla</taxon>
        <taxon>Oxymonadida</taxon>
        <taxon>Blattamonas</taxon>
    </lineage>
</organism>
<keyword evidence="3" id="KW-1185">Reference proteome</keyword>
<protein>
    <submittedName>
        <fullName evidence="2">Uncharacterized protein</fullName>
    </submittedName>
</protein>
<dbReference type="EMBL" id="JARBJD010000256">
    <property type="protein sequence ID" value="KAK2945537.1"/>
    <property type="molecule type" value="Genomic_DNA"/>
</dbReference>
<dbReference type="Proteomes" id="UP001281761">
    <property type="component" value="Unassembled WGS sequence"/>
</dbReference>
<feature type="region of interest" description="Disordered" evidence="1">
    <location>
        <begin position="145"/>
        <end position="185"/>
    </location>
</feature>
<gene>
    <name evidence="2" type="ORF">BLNAU_19535</name>
</gene>
<accession>A0ABQ9X3L3</accession>
<proteinExistence type="predicted"/>
<evidence type="ECO:0000313" key="2">
    <source>
        <dbReference type="EMBL" id="KAK2945537.1"/>
    </source>
</evidence>
<reference evidence="2 3" key="1">
    <citation type="journal article" date="2022" name="bioRxiv">
        <title>Genomics of Preaxostyla Flagellates Illuminates Evolutionary Transitions and the Path Towards Mitochondrial Loss.</title>
        <authorList>
            <person name="Novak L.V.F."/>
            <person name="Treitli S.C."/>
            <person name="Pyrih J."/>
            <person name="Halakuc P."/>
            <person name="Pipaliya S.V."/>
            <person name="Vacek V."/>
            <person name="Brzon O."/>
            <person name="Soukal P."/>
            <person name="Eme L."/>
            <person name="Dacks J.B."/>
            <person name="Karnkowska A."/>
            <person name="Elias M."/>
            <person name="Hampl V."/>
        </authorList>
    </citation>
    <scope>NUCLEOTIDE SEQUENCE [LARGE SCALE GENOMIC DNA]</scope>
    <source>
        <strain evidence="2">NAU3</strain>
        <tissue evidence="2">Gut</tissue>
    </source>
</reference>
<name>A0ABQ9X3L3_9EUKA</name>
<sequence length="215" mass="23640">MICVVDDPKHLYSQQCCHCPRIQTHHLMILPSLFLTRFVSNLNQHAASMGITLPDDSNKRGRKAKQDAAPIPTFFKAPAVTLEDRAHRYPFFNLPFSCVTLSLFNLHLAQGFDLLSSSLPSRESLSTTYATFLPHVPLAQFLHLTGRDRPDSRPSTTTSTGSNESTQSNGGLLRMGQDQTPTSTLTSPNVAVDLLTHAGASSFFKIDLPRSICEG</sequence>
<evidence type="ECO:0000313" key="3">
    <source>
        <dbReference type="Proteomes" id="UP001281761"/>
    </source>
</evidence>
<feature type="compositionally biased region" description="Low complexity" evidence="1">
    <location>
        <begin position="153"/>
        <end position="171"/>
    </location>
</feature>
<comment type="caution">
    <text evidence="2">The sequence shown here is derived from an EMBL/GenBank/DDBJ whole genome shotgun (WGS) entry which is preliminary data.</text>
</comment>